<dbReference type="InterPro" id="IPR003439">
    <property type="entry name" value="ABC_transporter-like_ATP-bd"/>
</dbReference>
<evidence type="ECO:0000256" key="2">
    <source>
        <dbReference type="ARBA" id="ARBA00022741"/>
    </source>
</evidence>
<evidence type="ECO:0000256" key="3">
    <source>
        <dbReference type="ARBA" id="ARBA00022840"/>
    </source>
</evidence>
<keyword evidence="6" id="KW-1185">Reference proteome</keyword>
<dbReference type="Gene3D" id="3.40.50.300">
    <property type="entry name" value="P-loop containing nucleotide triphosphate hydrolases"/>
    <property type="match status" value="1"/>
</dbReference>
<dbReference type="SUPFAM" id="SSF52540">
    <property type="entry name" value="P-loop containing nucleoside triphosphate hydrolases"/>
    <property type="match status" value="1"/>
</dbReference>
<keyword evidence="1" id="KW-0813">Transport</keyword>
<proteinExistence type="predicted"/>
<dbReference type="PROSITE" id="PS00211">
    <property type="entry name" value="ABC_TRANSPORTER_1"/>
    <property type="match status" value="1"/>
</dbReference>
<evidence type="ECO:0000259" key="4">
    <source>
        <dbReference type="PROSITE" id="PS50893"/>
    </source>
</evidence>
<sequence>MSGIGQALRFDGATKSYGEMVALQPTDLSVEAGEFLTLLGPSGSGKTTLLNLIAGYAEPSGGSLWIGSRDVTRLPARHRNIGMVFQSYALFPHMTVAENVGYGLTVRRRPAAEIARRVEAALQLVELAGYGARPIQNLSGGQQQRVALARALVIEPDVLLMDEPLGALDRQLRRNVQLELRRLHEEHRRTTLYVTHDQEEALILSDRVAVMRNGRIEQIGKVADLYANPANSFVASFIGESNLLEARLVSQEAGRAEVEVPALRRHVSALAPARLTPGETTRLLMRPEHLFLDDAGPVEAMVMEVVYLGELTALRLELPAGERLWLRQLTGETVARGATIHVNWQDEHLRVVPIA</sequence>
<dbReference type="InterPro" id="IPR003593">
    <property type="entry name" value="AAA+_ATPase"/>
</dbReference>
<dbReference type="SMART" id="SM00382">
    <property type="entry name" value="AAA"/>
    <property type="match status" value="1"/>
</dbReference>
<protein>
    <submittedName>
        <fullName evidence="5">ABC transporter ATP-binding protein</fullName>
    </submittedName>
</protein>
<dbReference type="SUPFAM" id="SSF50331">
    <property type="entry name" value="MOP-like"/>
    <property type="match status" value="1"/>
</dbReference>
<dbReference type="Pfam" id="PF00005">
    <property type="entry name" value="ABC_tran"/>
    <property type="match status" value="1"/>
</dbReference>
<reference evidence="5 6" key="1">
    <citation type="journal article" date="2016" name="Antonie Van Leeuwenhoek">
        <title>Dongia soli sp. nov., isolated from soil from Dokdo, Korea.</title>
        <authorList>
            <person name="Kim D.U."/>
            <person name="Lee H."/>
            <person name="Kim H."/>
            <person name="Kim S.G."/>
            <person name="Ka J.O."/>
        </authorList>
    </citation>
    <scope>NUCLEOTIDE SEQUENCE [LARGE SCALE GENOMIC DNA]</scope>
    <source>
        <strain evidence="5 6">D78</strain>
    </source>
</reference>
<comment type="caution">
    <text evidence="5">The sequence shown here is derived from an EMBL/GenBank/DDBJ whole genome shotgun (WGS) entry which is preliminary data.</text>
</comment>
<dbReference type="Gene3D" id="2.40.50.100">
    <property type="match status" value="1"/>
</dbReference>
<feature type="domain" description="ABC transporter" evidence="4">
    <location>
        <begin position="8"/>
        <end position="238"/>
    </location>
</feature>
<dbReference type="InterPro" id="IPR027417">
    <property type="entry name" value="P-loop_NTPase"/>
</dbReference>
<accession>A0ABU5E5N8</accession>
<dbReference type="Gene3D" id="2.40.50.140">
    <property type="entry name" value="Nucleic acid-binding proteins"/>
    <property type="match status" value="1"/>
</dbReference>
<dbReference type="InterPro" id="IPR050093">
    <property type="entry name" value="ABC_SmlMolc_Importer"/>
</dbReference>
<dbReference type="PROSITE" id="PS50893">
    <property type="entry name" value="ABC_TRANSPORTER_2"/>
    <property type="match status" value="1"/>
</dbReference>
<dbReference type="InterPro" id="IPR013611">
    <property type="entry name" value="Transp-assoc_OB_typ2"/>
</dbReference>
<keyword evidence="2" id="KW-0547">Nucleotide-binding</keyword>
<dbReference type="Proteomes" id="UP001279642">
    <property type="component" value="Unassembled WGS sequence"/>
</dbReference>
<evidence type="ECO:0000313" key="5">
    <source>
        <dbReference type="EMBL" id="MDY0881459.1"/>
    </source>
</evidence>
<gene>
    <name evidence="5" type="ORF">SMD27_01250</name>
</gene>
<dbReference type="InterPro" id="IPR012340">
    <property type="entry name" value="NA-bd_OB-fold"/>
</dbReference>
<keyword evidence="3 5" id="KW-0067">ATP-binding</keyword>
<dbReference type="InterPro" id="IPR008995">
    <property type="entry name" value="Mo/tungstate-bd_C_term_dom"/>
</dbReference>
<name>A0ABU5E5N8_9PROT</name>
<dbReference type="InterPro" id="IPR017871">
    <property type="entry name" value="ABC_transporter-like_CS"/>
</dbReference>
<dbReference type="RefSeq" id="WP_320506523.1">
    <property type="nucleotide sequence ID" value="NZ_JAXCLW010000001.1"/>
</dbReference>
<dbReference type="EMBL" id="JAXCLW010000001">
    <property type="protein sequence ID" value="MDY0881459.1"/>
    <property type="molecule type" value="Genomic_DNA"/>
</dbReference>
<organism evidence="5 6">
    <name type="scientific">Dongia soli</name>
    <dbReference type="NCBI Taxonomy" id="600628"/>
    <lineage>
        <taxon>Bacteria</taxon>
        <taxon>Pseudomonadati</taxon>
        <taxon>Pseudomonadota</taxon>
        <taxon>Alphaproteobacteria</taxon>
        <taxon>Rhodospirillales</taxon>
        <taxon>Dongiaceae</taxon>
        <taxon>Dongia</taxon>
    </lineage>
</organism>
<dbReference type="GO" id="GO:0005524">
    <property type="term" value="F:ATP binding"/>
    <property type="evidence" value="ECO:0007669"/>
    <property type="project" value="UniProtKB-KW"/>
</dbReference>
<dbReference type="PANTHER" id="PTHR42781">
    <property type="entry name" value="SPERMIDINE/PUTRESCINE IMPORT ATP-BINDING PROTEIN POTA"/>
    <property type="match status" value="1"/>
</dbReference>
<evidence type="ECO:0000313" key="6">
    <source>
        <dbReference type="Proteomes" id="UP001279642"/>
    </source>
</evidence>
<dbReference type="Pfam" id="PF08402">
    <property type="entry name" value="TOBE_2"/>
    <property type="match status" value="1"/>
</dbReference>
<evidence type="ECO:0000256" key="1">
    <source>
        <dbReference type="ARBA" id="ARBA00022448"/>
    </source>
</evidence>
<dbReference type="PANTHER" id="PTHR42781:SF4">
    <property type="entry name" value="SPERMIDINE_PUTRESCINE IMPORT ATP-BINDING PROTEIN POTA"/>
    <property type="match status" value="1"/>
</dbReference>